<dbReference type="Gene3D" id="1.10.540.10">
    <property type="entry name" value="Acyl-CoA dehydrogenase/oxidase, N-terminal domain"/>
    <property type="match status" value="1"/>
</dbReference>
<comment type="pathway">
    <text evidence="7">Sulfur metabolism; dibenzothiophene degradation.</text>
</comment>
<dbReference type="GO" id="GO:0008470">
    <property type="term" value="F:3-methylbutanoyl-CoA dehydrogenase activity"/>
    <property type="evidence" value="ECO:0007669"/>
    <property type="project" value="TreeGrafter"/>
</dbReference>
<dbReference type="GO" id="GO:0004497">
    <property type="term" value="F:monooxygenase activity"/>
    <property type="evidence" value="ECO:0007669"/>
    <property type="project" value="UniProtKB-KW"/>
</dbReference>
<sequence>MTNHLVEELPLFSGTADATELAHYSEIARRAASLLTEGALQRDESGAVPHEAIELLREHGLAKLVVPERFGGSGAHWETAFAVVRILGRADASIAQILGYHYLNSSCLAFYGQGRDQSRFFEKIAAQEQLWSDALNPVDPDLSLVADGEGYRLNGLKRFATGAAATDVIISAAQASGGAHDGKVVIFAFERTREGVHFQDDWDHLGQRASASGSVKFQDIEITEDDIVGFDEGTAFSTLVTPGVQLLFGNIYLAAAQGALEQARELTLARKNSWFLSGVDTYAQDPLVHRTLGELVAKTQAVEALADRLNRRYDEVIGRGTAVTAEDRAQLEVEIAGLKVVSTEVALEVTSRVYEATGASSTKRSIGLDVFWRNVRTHSLHDPVDYKKVEVGAYFLNGTVQPISLYT</sequence>
<evidence type="ECO:0000256" key="5">
    <source>
        <dbReference type="ARBA" id="ARBA00023002"/>
    </source>
</evidence>
<evidence type="ECO:0000256" key="11">
    <source>
        <dbReference type="ARBA" id="ARBA00047859"/>
    </source>
</evidence>
<keyword evidence="5" id="KW-0560">Oxidoreductase</keyword>
<feature type="domain" description="Acyl-CoA dehydrogenase C-terminal" evidence="16">
    <location>
        <begin position="248"/>
        <end position="382"/>
    </location>
</feature>
<organism evidence="17 18">
    <name type="scientific">Glutamicibacter uratoxydans</name>
    <name type="common">Arthrobacter uratoxydans</name>
    <dbReference type="NCBI Taxonomy" id="43667"/>
    <lineage>
        <taxon>Bacteria</taxon>
        <taxon>Bacillati</taxon>
        <taxon>Actinomycetota</taxon>
        <taxon>Actinomycetes</taxon>
        <taxon>Micrococcales</taxon>
        <taxon>Micrococcaceae</taxon>
        <taxon>Glutamicibacter</taxon>
    </lineage>
</organism>
<dbReference type="AlphaFoldDB" id="A0A4Y4DKK5"/>
<evidence type="ECO:0000256" key="4">
    <source>
        <dbReference type="ARBA" id="ARBA00022741"/>
    </source>
</evidence>
<comment type="subcellular location">
    <subcellularLocation>
        <location evidence="1">Cytoplasm</location>
    </subcellularLocation>
</comment>
<name>A0A4Y4DKK5_GLUUR</name>
<evidence type="ECO:0000256" key="6">
    <source>
        <dbReference type="ARBA" id="ARBA00023033"/>
    </source>
</evidence>
<comment type="caution">
    <text evidence="17">The sequence shown here is derived from an EMBL/GenBank/DDBJ whole genome shotgun (WGS) entry which is preliminary data.</text>
</comment>
<accession>A0A4Y4DKK5</accession>
<dbReference type="InterPro" id="IPR013786">
    <property type="entry name" value="AcylCoA_DH/ox_N"/>
</dbReference>
<evidence type="ECO:0000256" key="9">
    <source>
        <dbReference type="ARBA" id="ARBA00034328"/>
    </source>
</evidence>
<proteinExistence type="inferred from homology"/>
<dbReference type="Pfam" id="PF08028">
    <property type="entry name" value="Acyl-CoA_dh_2"/>
    <property type="match status" value="1"/>
</dbReference>
<evidence type="ECO:0000256" key="10">
    <source>
        <dbReference type="ARBA" id="ARBA00034345"/>
    </source>
</evidence>
<evidence type="ECO:0000313" key="18">
    <source>
        <dbReference type="Proteomes" id="UP000316612"/>
    </source>
</evidence>
<evidence type="ECO:0000256" key="13">
    <source>
        <dbReference type="ARBA" id="ARBA00049456"/>
    </source>
</evidence>
<dbReference type="Pfam" id="PF02771">
    <property type="entry name" value="Acyl-CoA_dh_N"/>
    <property type="match status" value="1"/>
</dbReference>
<evidence type="ECO:0000256" key="1">
    <source>
        <dbReference type="ARBA" id="ARBA00004496"/>
    </source>
</evidence>
<reference evidence="17 18" key="1">
    <citation type="submission" date="2019-06" db="EMBL/GenBank/DDBJ databases">
        <title>Whole genome shotgun sequence of Glutamicibacter uratoxydans NBRC 15515.</title>
        <authorList>
            <person name="Hosoyama A."/>
            <person name="Uohara A."/>
            <person name="Ohji S."/>
            <person name="Ichikawa N."/>
        </authorList>
    </citation>
    <scope>NUCLEOTIDE SEQUENCE [LARGE SCALE GENOMIC DNA]</scope>
    <source>
        <strain evidence="17 18">NBRC 15515</strain>
    </source>
</reference>
<evidence type="ECO:0000256" key="7">
    <source>
        <dbReference type="ARBA" id="ARBA00034307"/>
    </source>
</evidence>
<feature type="domain" description="Acyl-CoA oxidase/dehydrogenase middle" evidence="14">
    <location>
        <begin position="145"/>
        <end position="219"/>
    </location>
</feature>
<comment type="catalytic activity">
    <reaction evidence="13">
        <text>dibenzothiophene + 2 FMNH2 + 2 O2 = dibenzothiophene 5,5-dioxide + 2 FMN + 2 H2O + 2 H(+)</text>
        <dbReference type="Rhea" id="RHEA:49072"/>
        <dbReference type="ChEBI" id="CHEBI:15377"/>
        <dbReference type="ChEBI" id="CHEBI:15378"/>
        <dbReference type="ChEBI" id="CHEBI:15379"/>
        <dbReference type="ChEBI" id="CHEBI:23681"/>
        <dbReference type="ChEBI" id="CHEBI:57618"/>
        <dbReference type="ChEBI" id="CHEBI:58210"/>
        <dbReference type="ChEBI" id="CHEBI:90356"/>
        <dbReference type="EC" id="1.14.14.21"/>
    </reaction>
</comment>
<keyword evidence="3" id="KW-0288">FMN</keyword>
<dbReference type="GO" id="GO:0005737">
    <property type="term" value="C:cytoplasm"/>
    <property type="evidence" value="ECO:0007669"/>
    <property type="project" value="UniProtKB-SubCell"/>
</dbReference>
<comment type="catalytic activity">
    <reaction evidence="11">
        <text>dibenzothiophene + FMNH2 + O2 = dibenzothiophene 5-oxide + FMN + H2O + H(+)</text>
        <dbReference type="Rhea" id="RHEA:49076"/>
        <dbReference type="ChEBI" id="CHEBI:15377"/>
        <dbReference type="ChEBI" id="CHEBI:15378"/>
        <dbReference type="ChEBI" id="CHEBI:15379"/>
        <dbReference type="ChEBI" id="CHEBI:23681"/>
        <dbReference type="ChEBI" id="CHEBI:23683"/>
        <dbReference type="ChEBI" id="CHEBI:57618"/>
        <dbReference type="ChEBI" id="CHEBI:58210"/>
    </reaction>
</comment>
<evidence type="ECO:0000313" key="17">
    <source>
        <dbReference type="EMBL" id="GED05123.1"/>
    </source>
</evidence>
<dbReference type="InterPro" id="IPR006091">
    <property type="entry name" value="Acyl-CoA_Oxase/DH_mid-dom"/>
</dbReference>
<dbReference type="PIRSF" id="PIRSF016578">
    <property type="entry name" value="HsaA"/>
    <property type="match status" value="1"/>
</dbReference>
<evidence type="ECO:0000259" key="16">
    <source>
        <dbReference type="Pfam" id="PF08028"/>
    </source>
</evidence>
<dbReference type="InterPro" id="IPR046373">
    <property type="entry name" value="Acyl-CoA_Oxase/DH_mid-dom_sf"/>
</dbReference>
<evidence type="ECO:0000259" key="15">
    <source>
        <dbReference type="Pfam" id="PF02771"/>
    </source>
</evidence>
<gene>
    <name evidence="17" type="ORF">AUR04nite_06550</name>
</gene>
<dbReference type="InterPro" id="IPR037069">
    <property type="entry name" value="AcylCoA_DH/ox_N_sf"/>
</dbReference>
<dbReference type="SUPFAM" id="SSF56645">
    <property type="entry name" value="Acyl-CoA dehydrogenase NM domain-like"/>
    <property type="match status" value="1"/>
</dbReference>
<evidence type="ECO:0000256" key="12">
    <source>
        <dbReference type="ARBA" id="ARBA00048445"/>
    </source>
</evidence>
<evidence type="ECO:0000256" key="2">
    <source>
        <dbReference type="ARBA" id="ARBA00022630"/>
    </source>
</evidence>
<feature type="domain" description="Acyl-CoA dehydrogenase/oxidase N-terminal" evidence="15">
    <location>
        <begin position="30"/>
        <end position="128"/>
    </location>
</feature>
<evidence type="ECO:0000259" key="14">
    <source>
        <dbReference type="Pfam" id="PF02770"/>
    </source>
</evidence>
<dbReference type="Pfam" id="PF02770">
    <property type="entry name" value="Acyl-CoA_dh_M"/>
    <property type="match status" value="1"/>
</dbReference>
<dbReference type="EMBL" id="BJNY01000002">
    <property type="protein sequence ID" value="GED05123.1"/>
    <property type="molecule type" value="Genomic_DNA"/>
</dbReference>
<dbReference type="PANTHER" id="PTHR43884:SF12">
    <property type="entry name" value="ISOVALERYL-COA DEHYDROGENASE, MITOCHONDRIAL-RELATED"/>
    <property type="match status" value="1"/>
</dbReference>
<evidence type="ECO:0000256" key="8">
    <source>
        <dbReference type="ARBA" id="ARBA00034317"/>
    </source>
</evidence>
<dbReference type="RefSeq" id="WP_141361864.1">
    <property type="nucleotide sequence ID" value="NZ_BAAAJL010000003.1"/>
</dbReference>
<dbReference type="SUPFAM" id="SSF47203">
    <property type="entry name" value="Acyl-CoA dehydrogenase C-terminal domain-like"/>
    <property type="match status" value="1"/>
</dbReference>
<evidence type="ECO:0000256" key="3">
    <source>
        <dbReference type="ARBA" id="ARBA00022643"/>
    </source>
</evidence>
<comment type="similarity">
    <text evidence="8">Belongs to the DszC flavin monooxygenase family.</text>
</comment>
<dbReference type="InterPro" id="IPR009100">
    <property type="entry name" value="AcylCoA_DH/oxidase_NM_dom_sf"/>
</dbReference>
<dbReference type="GO" id="GO:0050660">
    <property type="term" value="F:flavin adenine dinucleotide binding"/>
    <property type="evidence" value="ECO:0007669"/>
    <property type="project" value="InterPro"/>
</dbReference>
<keyword evidence="2" id="KW-0285">Flavoprotein</keyword>
<dbReference type="GO" id="GO:0006552">
    <property type="term" value="P:L-leucine catabolic process"/>
    <property type="evidence" value="ECO:0007669"/>
    <property type="project" value="TreeGrafter"/>
</dbReference>
<dbReference type="EC" id="1.14.14.21" evidence="9"/>
<comment type="catalytic activity">
    <reaction evidence="12">
        <text>dibenzothiophene 5-oxide + FMNH2 + O2 = dibenzothiophene 5,5-dioxide + FMN + H2O + H(+)</text>
        <dbReference type="Rhea" id="RHEA:49080"/>
        <dbReference type="ChEBI" id="CHEBI:15377"/>
        <dbReference type="ChEBI" id="CHEBI:15378"/>
        <dbReference type="ChEBI" id="CHEBI:15379"/>
        <dbReference type="ChEBI" id="CHEBI:23683"/>
        <dbReference type="ChEBI" id="CHEBI:57618"/>
        <dbReference type="ChEBI" id="CHEBI:58210"/>
        <dbReference type="ChEBI" id="CHEBI:90356"/>
    </reaction>
</comment>
<protein>
    <recommendedName>
        <fullName evidence="10">Dibenzothiophene monooxygenase</fullName>
        <ecNumber evidence="9">1.14.14.21</ecNumber>
    </recommendedName>
</protein>
<dbReference type="Gene3D" id="1.20.140.10">
    <property type="entry name" value="Butyryl-CoA Dehydrogenase, subunit A, domain 3"/>
    <property type="match status" value="1"/>
</dbReference>
<keyword evidence="18" id="KW-1185">Reference proteome</keyword>
<dbReference type="InterPro" id="IPR013107">
    <property type="entry name" value="Acyl-CoA_DH_C"/>
</dbReference>
<keyword evidence="4" id="KW-0547">Nucleotide-binding</keyword>
<dbReference type="Gene3D" id="2.40.110.10">
    <property type="entry name" value="Butyryl-CoA Dehydrogenase, subunit A, domain 2"/>
    <property type="match status" value="1"/>
</dbReference>
<dbReference type="PANTHER" id="PTHR43884">
    <property type="entry name" value="ACYL-COA DEHYDROGENASE"/>
    <property type="match status" value="1"/>
</dbReference>
<dbReference type="Proteomes" id="UP000316612">
    <property type="component" value="Unassembled WGS sequence"/>
</dbReference>
<dbReference type="OrthoDB" id="571684at2"/>
<keyword evidence="6 17" id="KW-0503">Monooxygenase</keyword>
<dbReference type="InterPro" id="IPR036250">
    <property type="entry name" value="AcylCo_DH-like_C"/>
</dbReference>